<comment type="caution">
    <text evidence="2">The sequence shown here is derived from an EMBL/GenBank/DDBJ whole genome shotgun (WGS) entry which is preliminary data.</text>
</comment>
<evidence type="ECO:0000259" key="1">
    <source>
        <dbReference type="Pfam" id="PF26593"/>
    </source>
</evidence>
<gene>
    <name evidence="2" type="ORF">A2V68_00750</name>
</gene>
<dbReference type="EMBL" id="META01000003">
    <property type="protein sequence ID" value="OGB74279.1"/>
    <property type="molecule type" value="Genomic_DNA"/>
</dbReference>
<evidence type="ECO:0000313" key="2">
    <source>
        <dbReference type="EMBL" id="OGB74279.1"/>
    </source>
</evidence>
<accession>A0A1F4NS90</accession>
<sequence>MAKKQKPPISTQKYLPFKAIKEGVVAMKDGSLVAVLMVNSINFNLKSPDEQTALLNSYQNFLNSLGFPIQIVAQSRTLDLDEYLGRLEASGRSQPNELLQLQTKEYITFVKELLGLANIMSKNFYVVVSYHPQLQVQAGFFARLFSKRSITPTGKFREAKDELLRRANLVANGLAPMGLDSVLLKTEELIDLLYTTYNPDIARRQKLFNVSNVDADVITALAKEKLT</sequence>
<protein>
    <recommendedName>
        <fullName evidence="1">TraC-like domain-containing protein</fullName>
    </recommendedName>
</protein>
<dbReference type="InterPro" id="IPR058596">
    <property type="entry name" value="TraC-like_dom"/>
</dbReference>
<dbReference type="Proteomes" id="UP000176651">
    <property type="component" value="Unassembled WGS sequence"/>
</dbReference>
<dbReference type="AlphaFoldDB" id="A0A1F4NS90"/>
<evidence type="ECO:0000313" key="3">
    <source>
        <dbReference type="Proteomes" id="UP000176651"/>
    </source>
</evidence>
<dbReference type="Pfam" id="PF26593">
    <property type="entry name" value="TraC-like"/>
    <property type="match status" value="1"/>
</dbReference>
<dbReference type="STRING" id="1798535.A2V68_00750"/>
<reference evidence="2 3" key="1">
    <citation type="journal article" date="2016" name="Nat. Commun.">
        <title>Thousands of microbial genomes shed light on interconnected biogeochemical processes in an aquifer system.</title>
        <authorList>
            <person name="Anantharaman K."/>
            <person name="Brown C.T."/>
            <person name="Hug L.A."/>
            <person name="Sharon I."/>
            <person name="Castelle C.J."/>
            <person name="Probst A.J."/>
            <person name="Thomas B.C."/>
            <person name="Singh A."/>
            <person name="Wilkins M.J."/>
            <person name="Karaoz U."/>
            <person name="Brodie E.L."/>
            <person name="Williams K.H."/>
            <person name="Hubbard S.S."/>
            <person name="Banfield J.F."/>
        </authorList>
    </citation>
    <scope>NUCLEOTIDE SEQUENCE [LARGE SCALE GENOMIC DNA]</scope>
</reference>
<organism evidence="2 3">
    <name type="scientific">candidate division Kazan bacterium RBG_13_50_9</name>
    <dbReference type="NCBI Taxonomy" id="1798535"/>
    <lineage>
        <taxon>Bacteria</taxon>
        <taxon>Bacteria division Kazan-3B-28</taxon>
    </lineage>
</organism>
<feature type="domain" description="TraC-like" evidence="1">
    <location>
        <begin position="22"/>
        <end position="132"/>
    </location>
</feature>
<name>A0A1F4NS90_UNCK3</name>
<proteinExistence type="predicted"/>